<protein>
    <submittedName>
        <fullName evidence="1">Uncharacterized protein</fullName>
    </submittedName>
</protein>
<evidence type="ECO:0000313" key="1">
    <source>
        <dbReference type="EMBL" id="AUB79635.1"/>
    </source>
</evidence>
<proteinExistence type="predicted"/>
<accession>A0A2K8U280</accession>
<sequence>MSKQIQIAVPDFVDLDAAEMRLLLAAALYDQGRLSLGQGAEMAGLSKRAFMESLGGCGASVFNHSPEDLARDLANA</sequence>
<keyword evidence="2" id="KW-1185">Reference proteome</keyword>
<name>A0A2K8U280_9GAMM</name>
<reference evidence="1 2" key="1">
    <citation type="submission" date="2017-03" db="EMBL/GenBank/DDBJ databases">
        <title>Complete genome sequence of Candidatus 'Thiodictyon syntrophicum' sp. nov. strain Cad16T, a photolithoautotroph purple sulfur bacterium isolated from an alpine meromictic lake.</title>
        <authorList>
            <person name="Luedin S.M."/>
            <person name="Pothier J.F."/>
            <person name="Danza F."/>
            <person name="Storelli N."/>
            <person name="Wittwer M."/>
            <person name="Tonolla M."/>
        </authorList>
    </citation>
    <scope>NUCLEOTIDE SEQUENCE [LARGE SCALE GENOMIC DNA]</scope>
    <source>
        <strain evidence="1 2">Cad16T</strain>
    </source>
</reference>
<organism evidence="1 2">
    <name type="scientific">Candidatus Thiodictyon syntrophicum</name>
    <dbReference type="NCBI Taxonomy" id="1166950"/>
    <lineage>
        <taxon>Bacteria</taxon>
        <taxon>Pseudomonadati</taxon>
        <taxon>Pseudomonadota</taxon>
        <taxon>Gammaproteobacteria</taxon>
        <taxon>Chromatiales</taxon>
        <taxon>Chromatiaceae</taxon>
        <taxon>Thiodictyon</taxon>
    </lineage>
</organism>
<dbReference type="EMBL" id="CP020370">
    <property type="protein sequence ID" value="AUB79635.1"/>
    <property type="molecule type" value="Genomic_DNA"/>
</dbReference>
<dbReference type="AlphaFoldDB" id="A0A2K8U280"/>
<dbReference type="KEGG" id="tsy:THSYN_00790"/>
<evidence type="ECO:0000313" key="2">
    <source>
        <dbReference type="Proteomes" id="UP000232638"/>
    </source>
</evidence>
<dbReference type="Pfam" id="PF03683">
    <property type="entry name" value="UPF0175"/>
    <property type="match status" value="1"/>
</dbReference>
<gene>
    <name evidence="1" type="ORF">THSYN_00790</name>
</gene>
<dbReference type="InterPro" id="IPR005368">
    <property type="entry name" value="UPF0175"/>
</dbReference>
<dbReference type="OrthoDB" id="5772658at2"/>
<dbReference type="Proteomes" id="UP000232638">
    <property type="component" value="Chromosome"/>
</dbReference>
<dbReference type="RefSeq" id="WP_100917454.1">
    <property type="nucleotide sequence ID" value="NZ_CP020370.1"/>
</dbReference>